<dbReference type="PRINTS" id="PR00332">
    <property type="entry name" value="HISTRIAD"/>
</dbReference>
<dbReference type="Proteomes" id="UP001524944">
    <property type="component" value="Unassembled WGS sequence"/>
</dbReference>
<feature type="short sequence motif" description="Histidine triad motif" evidence="1">
    <location>
        <begin position="98"/>
        <end position="102"/>
    </location>
</feature>
<dbReference type="SUPFAM" id="SSF54197">
    <property type="entry name" value="HIT-like"/>
    <property type="match status" value="1"/>
</dbReference>
<dbReference type="PROSITE" id="PS51084">
    <property type="entry name" value="HIT_2"/>
    <property type="match status" value="1"/>
</dbReference>
<sequence length="114" mass="12786">MMDCIFCKIINKEIPSQIVYEDKDIFAFKDINPRAPVHILIIPKRHIPDISQIEPEDADLIGRIHVAAVKIAQEAGIAEQGYRLVNNCKENGGQEVYHLHFHLIGGRKLGAFAG</sequence>
<evidence type="ECO:0000313" key="4">
    <source>
        <dbReference type="Proteomes" id="UP001524944"/>
    </source>
</evidence>
<evidence type="ECO:0000256" key="1">
    <source>
        <dbReference type="PROSITE-ProRule" id="PRU00464"/>
    </source>
</evidence>
<reference evidence="3 4" key="1">
    <citation type="submission" date="2022-08" db="EMBL/GenBank/DDBJ databases">
        <title>Proteogenomics of the novel Dehalobacterium formicoaceticum strain EZ94 highlights a key role of methyltransferases during anaerobic dichloromethane degradation.</title>
        <authorList>
            <person name="Wasmund K."/>
        </authorList>
    </citation>
    <scope>NUCLEOTIDE SEQUENCE [LARGE SCALE GENOMIC DNA]</scope>
    <source>
        <strain evidence="3 4">EZ94</strain>
    </source>
</reference>
<accession>A0ABT1Y246</accession>
<feature type="domain" description="HIT" evidence="2">
    <location>
        <begin position="5"/>
        <end position="114"/>
    </location>
</feature>
<organism evidence="3 4">
    <name type="scientific">Dehalobacterium formicoaceticum</name>
    <dbReference type="NCBI Taxonomy" id="51515"/>
    <lineage>
        <taxon>Bacteria</taxon>
        <taxon>Bacillati</taxon>
        <taxon>Bacillota</taxon>
        <taxon>Clostridia</taxon>
        <taxon>Eubacteriales</taxon>
        <taxon>Peptococcaceae</taxon>
        <taxon>Dehalobacterium</taxon>
    </lineage>
</organism>
<keyword evidence="4" id="KW-1185">Reference proteome</keyword>
<dbReference type="CDD" id="cd01276">
    <property type="entry name" value="PKCI_related"/>
    <property type="match status" value="1"/>
</dbReference>
<protein>
    <submittedName>
        <fullName evidence="3">Histidine triad nucleotide-binding protein</fullName>
    </submittedName>
</protein>
<dbReference type="PROSITE" id="PS00892">
    <property type="entry name" value="HIT_1"/>
    <property type="match status" value="1"/>
</dbReference>
<dbReference type="Gene3D" id="3.30.428.10">
    <property type="entry name" value="HIT-like"/>
    <property type="match status" value="1"/>
</dbReference>
<dbReference type="InterPro" id="IPR001310">
    <property type="entry name" value="Histidine_triad_HIT"/>
</dbReference>
<dbReference type="PANTHER" id="PTHR23089">
    <property type="entry name" value="HISTIDINE TRIAD HIT PROTEIN"/>
    <property type="match status" value="1"/>
</dbReference>
<comment type="caution">
    <text evidence="3">The sequence shown here is derived from an EMBL/GenBank/DDBJ whole genome shotgun (WGS) entry which is preliminary data.</text>
</comment>
<dbReference type="InterPro" id="IPR036265">
    <property type="entry name" value="HIT-like_sf"/>
</dbReference>
<dbReference type="Pfam" id="PF01230">
    <property type="entry name" value="HIT"/>
    <property type="match status" value="1"/>
</dbReference>
<gene>
    <name evidence="3" type="ORF">NVS47_05295</name>
</gene>
<name>A0ABT1Y246_9FIRM</name>
<dbReference type="InterPro" id="IPR011146">
    <property type="entry name" value="HIT-like"/>
</dbReference>
<dbReference type="RefSeq" id="WP_089612441.1">
    <property type="nucleotide sequence ID" value="NZ_CP022121.1"/>
</dbReference>
<evidence type="ECO:0000313" key="3">
    <source>
        <dbReference type="EMBL" id="MCR6544939.1"/>
    </source>
</evidence>
<dbReference type="EMBL" id="JANPWE010000002">
    <property type="protein sequence ID" value="MCR6544939.1"/>
    <property type="molecule type" value="Genomic_DNA"/>
</dbReference>
<dbReference type="InterPro" id="IPR019808">
    <property type="entry name" value="Histidine_triad_CS"/>
</dbReference>
<proteinExistence type="predicted"/>
<evidence type="ECO:0000259" key="2">
    <source>
        <dbReference type="PROSITE" id="PS51084"/>
    </source>
</evidence>